<dbReference type="Proteomes" id="UP000030641">
    <property type="component" value="Unassembled WGS sequence"/>
</dbReference>
<reference evidence="1 2" key="1">
    <citation type="journal article" date="2014" name="BMC Genomics">
        <title>Genome sequencing of four Aureobasidium pullulans varieties: biotechnological potential, stress tolerance, and description of new species.</title>
        <authorList>
            <person name="Gostin Ar C."/>
            <person name="Ohm R.A."/>
            <person name="Kogej T."/>
            <person name="Sonjak S."/>
            <person name="Turk M."/>
            <person name="Zajc J."/>
            <person name="Zalar P."/>
            <person name="Grube M."/>
            <person name="Sun H."/>
            <person name="Han J."/>
            <person name="Sharma A."/>
            <person name="Chiniquy J."/>
            <person name="Ngan C.Y."/>
            <person name="Lipzen A."/>
            <person name="Barry K."/>
            <person name="Grigoriev I.V."/>
            <person name="Gunde-Cimerman N."/>
        </authorList>
    </citation>
    <scope>NUCLEOTIDE SEQUENCE [LARGE SCALE GENOMIC DNA]</scope>
    <source>
        <strain evidence="1 2">EXF-2481</strain>
    </source>
</reference>
<organism evidence="1 2">
    <name type="scientific">Aureobasidium subglaciale (strain EXF-2481)</name>
    <name type="common">Aureobasidium pullulans var. subglaciale</name>
    <dbReference type="NCBI Taxonomy" id="1043005"/>
    <lineage>
        <taxon>Eukaryota</taxon>
        <taxon>Fungi</taxon>
        <taxon>Dikarya</taxon>
        <taxon>Ascomycota</taxon>
        <taxon>Pezizomycotina</taxon>
        <taxon>Dothideomycetes</taxon>
        <taxon>Dothideomycetidae</taxon>
        <taxon>Dothideales</taxon>
        <taxon>Saccotheciaceae</taxon>
        <taxon>Aureobasidium</taxon>
    </lineage>
</organism>
<dbReference type="RefSeq" id="XP_013343319.1">
    <property type="nucleotide sequence ID" value="XM_013487865.1"/>
</dbReference>
<gene>
    <name evidence="1" type="ORF">AUEXF2481DRAFT_253347</name>
</gene>
<dbReference type="AlphaFoldDB" id="A0A074YAC0"/>
<name>A0A074YAC0_AURSE</name>
<dbReference type="GeneID" id="25362968"/>
<dbReference type="EMBL" id="KL584761">
    <property type="protein sequence ID" value="KEQ94700.1"/>
    <property type="molecule type" value="Genomic_DNA"/>
</dbReference>
<evidence type="ECO:0000313" key="1">
    <source>
        <dbReference type="EMBL" id="KEQ94700.1"/>
    </source>
</evidence>
<protein>
    <submittedName>
        <fullName evidence="1">Uncharacterized protein</fullName>
    </submittedName>
</protein>
<sequence length="210" mass="23936">MQYIVSSLFSHLSILRSNNVTRERPLNGQLYRGGFPIVLQLPPHHKPFLFSLSLTSPHFFVLDLADTSASVLYLEISRPRETYAKLNYSQNTPYQFACETLSVPVRSLNSAYPAAQHINLPLLIHLFGDNRDALFDTLSTRFEPQHIGWARSHMSAIKYTFGIFVSLGILHETQTSLACERTRYAKQYLLRKCSPIAHAIKLPSLLCIRM</sequence>
<accession>A0A074YAC0</accession>
<keyword evidence="2" id="KW-1185">Reference proteome</keyword>
<dbReference type="HOGENOM" id="CLU_1309892_0_0_1"/>
<proteinExistence type="predicted"/>
<evidence type="ECO:0000313" key="2">
    <source>
        <dbReference type="Proteomes" id="UP000030641"/>
    </source>
</evidence>
<dbReference type="InParanoid" id="A0A074YAC0"/>